<evidence type="ECO:0000313" key="3">
    <source>
        <dbReference type="Proteomes" id="UP001595699"/>
    </source>
</evidence>
<dbReference type="PANTHER" id="PTHR39173:SF1">
    <property type="entry name" value="ACETYLTRANSFERASE"/>
    <property type="match status" value="1"/>
</dbReference>
<organism evidence="2 3">
    <name type="scientific">Tenggerimyces flavus</name>
    <dbReference type="NCBI Taxonomy" id="1708749"/>
    <lineage>
        <taxon>Bacteria</taxon>
        <taxon>Bacillati</taxon>
        <taxon>Actinomycetota</taxon>
        <taxon>Actinomycetes</taxon>
        <taxon>Propionibacteriales</taxon>
        <taxon>Nocardioidaceae</taxon>
        <taxon>Tenggerimyces</taxon>
    </lineage>
</organism>
<dbReference type="Pfam" id="PF13302">
    <property type="entry name" value="Acetyltransf_3"/>
    <property type="match status" value="1"/>
</dbReference>
<reference evidence="3" key="1">
    <citation type="journal article" date="2019" name="Int. J. Syst. Evol. Microbiol.">
        <title>The Global Catalogue of Microorganisms (GCM) 10K type strain sequencing project: providing services to taxonomists for standard genome sequencing and annotation.</title>
        <authorList>
            <consortium name="The Broad Institute Genomics Platform"/>
            <consortium name="The Broad Institute Genome Sequencing Center for Infectious Disease"/>
            <person name="Wu L."/>
            <person name="Ma J."/>
        </authorList>
    </citation>
    <scope>NUCLEOTIDE SEQUENCE [LARGE SCALE GENOMIC DNA]</scope>
    <source>
        <strain evidence="3">CGMCC 4.7241</strain>
    </source>
</reference>
<keyword evidence="3" id="KW-1185">Reference proteome</keyword>
<dbReference type="PANTHER" id="PTHR39173">
    <property type="entry name" value="ACETYLTRANSFERASE"/>
    <property type="match status" value="1"/>
</dbReference>
<dbReference type="InterPro" id="IPR000182">
    <property type="entry name" value="GNAT_dom"/>
</dbReference>
<sequence length="179" mass="19495">MPELIQPVARVHLSFLAAVQEFLAEGRGQASDRTMLGRETQKYGGTWSTPAGFAAYVEAIKADALPETPRAEGIVPATTLWYVDGDEYLGRLSIRHQLTEFLLEQGGHIGYDVRPSARRRGHATAMLKSALPITHALGIDPVLVTCDNDNVGSRKVIEASGGVLEDERVGKLRFWVPTG</sequence>
<dbReference type="EMBL" id="JBHRZH010000018">
    <property type="protein sequence ID" value="MFC3763395.1"/>
    <property type="molecule type" value="Genomic_DNA"/>
</dbReference>
<name>A0ABV7YI65_9ACTN</name>
<evidence type="ECO:0000259" key="1">
    <source>
        <dbReference type="Pfam" id="PF13302"/>
    </source>
</evidence>
<dbReference type="RefSeq" id="WP_307782382.1">
    <property type="nucleotide sequence ID" value="NZ_JAFBCM010000001.1"/>
</dbReference>
<gene>
    <name evidence="2" type="ORF">ACFOUW_21330</name>
</gene>
<comment type="caution">
    <text evidence="2">The sequence shown here is derived from an EMBL/GenBank/DDBJ whole genome shotgun (WGS) entry which is preliminary data.</text>
</comment>
<accession>A0ABV7YI65</accession>
<dbReference type="SUPFAM" id="SSF55729">
    <property type="entry name" value="Acyl-CoA N-acyltransferases (Nat)"/>
    <property type="match status" value="1"/>
</dbReference>
<protein>
    <submittedName>
        <fullName evidence="2">GNAT family N-acetyltransferase</fullName>
    </submittedName>
</protein>
<evidence type="ECO:0000313" key="2">
    <source>
        <dbReference type="EMBL" id="MFC3763395.1"/>
    </source>
</evidence>
<feature type="domain" description="N-acetyltransferase" evidence="1">
    <location>
        <begin position="38"/>
        <end position="161"/>
    </location>
</feature>
<dbReference type="InterPro" id="IPR016181">
    <property type="entry name" value="Acyl_CoA_acyltransferase"/>
</dbReference>
<proteinExistence type="predicted"/>
<dbReference type="Gene3D" id="3.40.630.30">
    <property type="match status" value="1"/>
</dbReference>
<dbReference type="Proteomes" id="UP001595699">
    <property type="component" value="Unassembled WGS sequence"/>
</dbReference>